<feature type="domain" description="UBZ4-type" evidence="22">
    <location>
        <begin position="169"/>
        <end position="196"/>
    </location>
</feature>
<evidence type="ECO:0000313" key="23">
    <source>
        <dbReference type="EMBL" id="KZC04013.1"/>
    </source>
</evidence>
<dbReference type="SMART" id="SM00513">
    <property type="entry name" value="SAP"/>
    <property type="match status" value="1"/>
</dbReference>
<evidence type="ECO:0000259" key="21">
    <source>
        <dbReference type="PROSITE" id="PS50800"/>
    </source>
</evidence>
<evidence type="ECO:0000256" key="13">
    <source>
        <dbReference type="ARBA" id="ARBA00023204"/>
    </source>
</evidence>
<feature type="compositionally biased region" description="Basic and acidic residues" evidence="19">
    <location>
        <begin position="527"/>
        <end position="536"/>
    </location>
</feature>
<dbReference type="InterPro" id="IPR013083">
    <property type="entry name" value="Znf_RING/FYVE/PHD"/>
</dbReference>
<evidence type="ECO:0000256" key="2">
    <source>
        <dbReference type="ARBA" id="ARBA00004123"/>
    </source>
</evidence>
<evidence type="ECO:0000256" key="8">
    <source>
        <dbReference type="ARBA" id="ARBA00022763"/>
    </source>
</evidence>
<dbReference type="GO" id="GO:0008270">
    <property type="term" value="F:zinc ion binding"/>
    <property type="evidence" value="ECO:0007669"/>
    <property type="project" value="UniProtKB-KW"/>
</dbReference>
<dbReference type="GO" id="GO:0005634">
    <property type="term" value="C:nucleus"/>
    <property type="evidence" value="ECO:0007669"/>
    <property type="project" value="UniProtKB-SubCell"/>
</dbReference>
<feature type="region of interest" description="Disordered" evidence="19">
    <location>
        <begin position="500"/>
        <end position="536"/>
    </location>
</feature>
<evidence type="ECO:0000256" key="19">
    <source>
        <dbReference type="SAM" id="MobiDB-lite"/>
    </source>
</evidence>
<keyword evidence="11" id="KW-0862">Zinc</keyword>
<dbReference type="GO" id="GO:0061630">
    <property type="term" value="F:ubiquitin protein ligase activity"/>
    <property type="evidence" value="ECO:0007669"/>
    <property type="project" value="UniProtKB-EC"/>
</dbReference>
<dbReference type="PROSITE" id="PS50800">
    <property type="entry name" value="SAP"/>
    <property type="match status" value="1"/>
</dbReference>
<dbReference type="InterPro" id="IPR006642">
    <property type="entry name" value="Rad18_UBZ4"/>
</dbReference>
<sequence length="724" mass="82250">HIEDLLVCGICYEYMETSVITSCSHNYCSLCIRKYLHYKTQCPACFAETFEKDLRKNKVLDEIIAQFLQVKDKLKKCLLGPLQFLPGNTGDGIVSTPKSIRANKKSPTIKRENILVNKNLIPKNTASPSTNVQDDLSSPSTSGKNNIPLMFTPKSGKRPNAINTEDTKVVICPVCKVTVSEVNINRHLDDCLKREARKDHPQIKVESKRQPLPKLVFTLMKDAVMRKKLKEFGLSSQGDRKAMEARLQRYIVLYNAECDKSNPRTVSELVKQCEDEENLEKRMNKTSLFINKLQVNRNTEQNIIDDERKKYLEAHKDSFQSLIEKIKNTTPKKKLSVRRSLINESFEGNKSIANKNEATTKSSDDSVSDVDVDDLPSMNSAVYIQDSDSDTACPLQMYSSTDPKKFLNAELSPSNNNVPNTNGESNYEERVREKVFNTSNHSYIQTGKDDINSDTLSNISVSNREMHSILDTTFGNNMVKNDSKKVCNVSKYQMLLQRKQKLPLNDKMRSMDSVTTSRGDMESNSVSDRDEGKSEKSASVLQDILCDLSSNDSIDSKFNRGKSHLINHGGLNNSLLNLSDLEKENRSSSPECSGSRSFRKRSRDFIQNDNKTSFGMKKKIKKSSQSYLSETDESNEESVTTLNDDEERRLQTKPRLRNRISNTTVTEGIIPNDLHQFFKYFIMQKIHTKVWLLVSESLRGDSTCQSKKNTKNHDIMLKASLLSY</sequence>
<keyword evidence="14" id="KW-0539">Nucleus</keyword>
<comment type="catalytic activity">
    <reaction evidence="1">
        <text>S-ubiquitinyl-[E2 ubiquitin-conjugating enzyme]-L-cysteine + [acceptor protein]-L-lysine = [E2 ubiquitin-conjugating enzyme]-L-cysteine + N(6)-ubiquitinyl-[acceptor protein]-L-lysine.</text>
        <dbReference type="EC" id="2.3.2.27"/>
    </reaction>
</comment>
<dbReference type="GO" id="GO:0097505">
    <property type="term" value="C:Rad6-Rad18 complex"/>
    <property type="evidence" value="ECO:0007669"/>
    <property type="project" value="TreeGrafter"/>
</dbReference>
<dbReference type="InterPro" id="IPR001841">
    <property type="entry name" value="Znf_RING"/>
</dbReference>
<evidence type="ECO:0000313" key="24">
    <source>
        <dbReference type="Proteomes" id="UP000076502"/>
    </source>
</evidence>
<dbReference type="Gene3D" id="3.30.40.10">
    <property type="entry name" value="Zinc/RING finger domain, C3HC4 (zinc finger)"/>
    <property type="match status" value="1"/>
</dbReference>
<dbReference type="SMART" id="SM00184">
    <property type="entry name" value="RING"/>
    <property type="match status" value="1"/>
</dbReference>
<comment type="pathway">
    <text evidence="3">Protein modification; protein ubiquitination.</text>
</comment>
<dbReference type="PROSITE" id="PS50089">
    <property type="entry name" value="ZF_RING_2"/>
    <property type="match status" value="1"/>
</dbReference>
<comment type="similarity">
    <text evidence="4">Belongs to the RAD18 family.</text>
</comment>
<reference evidence="23 24" key="1">
    <citation type="submission" date="2015-07" db="EMBL/GenBank/DDBJ databases">
        <title>The genome of Dufourea novaeangliae.</title>
        <authorList>
            <person name="Pan H."/>
            <person name="Kapheim K."/>
        </authorList>
    </citation>
    <scope>NUCLEOTIDE SEQUENCE [LARGE SCALE GENOMIC DNA]</scope>
    <source>
        <strain evidence="23">0120121106</strain>
        <tissue evidence="23">Whole body</tissue>
    </source>
</reference>
<dbReference type="SUPFAM" id="SSF57850">
    <property type="entry name" value="RING/U-box"/>
    <property type="match status" value="1"/>
</dbReference>
<dbReference type="PANTHER" id="PTHR14134:SF2">
    <property type="entry name" value="E3 UBIQUITIN-PROTEIN LIGASE RAD18"/>
    <property type="match status" value="1"/>
</dbReference>
<accession>A0A154NWP1</accession>
<organism evidence="23 24">
    <name type="scientific">Dufourea novaeangliae</name>
    <name type="common">Sweat bee</name>
    <dbReference type="NCBI Taxonomy" id="178035"/>
    <lineage>
        <taxon>Eukaryota</taxon>
        <taxon>Metazoa</taxon>
        <taxon>Ecdysozoa</taxon>
        <taxon>Arthropoda</taxon>
        <taxon>Hexapoda</taxon>
        <taxon>Insecta</taxon>
        <taxon>Pterygota</taxon>
        <taxon>Neoptera</taxon>
        <taxon>Endopterygota</taxon>
        <taxon>Hymenoptera</taxon>
        <taxon>Apocrita</taxon>
        <taxon>Aculeata</taxon>
        <taxon>Apoidea</taxon>
        <taxon>Anthophila</taxon>
        <taxon>Halictidae</taxon>
        <taxon>Rophitinae</taxon>
        <taxon>Dufourea</taxon>
    </lineage>
</organism>
<dbReference type="Gene3D" id="3.30.160.60">
    <property type="entry name" value="Classic Zinc Finger"/>
    <property type="match status" value="1"/>
</dbReference>
<name>A0A154NWP1_DUFNO</name>
<evidence type="ECO:0000256" key="17">
    <source>
        <dbReference type="PROSITE-ProRule" id="PRU00175"/>
    </source>
</evidence>
<dbReference type="InterPro" id="IPR039577">
    <property type="entry name" value="Rad18"/>
</dbReference>
<evidence type="ECO:0000256" key="5">
    <source>
        <dbReference type="ARBA" id="ARBA00012483"/>
    </source>
</evidence>
<evidence type="ECO:0000259" key="22">
    <source>
        <dbReference type="PROSITE" id="PS51908"/>
    </source>
</evidence>
<dbReference type="Pfam" id="PF13923">
    <property type="entry name" value="zf-C3HC4_2"/>
    <property type="match status" value="1"/>
</dbReference>
<feature type="non-terminal residue" evidence="23">
    <location>
        <position position="1"/>
    </location>
</feature>
<evidence type="ECO:0000256" key="14">
    <source>
        <dbReference type="ARBA" id="ARBA00023242"/>
    </source>
</evidence>
<evidence type="ECO:0000256" key="6">
    <source>
        <dbReference type="ARBA" id="ARBA00022679"/>
    </source>
</evidence>
<dbReference type="InterPro" id="IPR017907">
    <property type="entry name" value="Znf_RING_CS"/>
</dbReference>
<evidence type="ECO:0000256" key="4">
    <source>
        <dbReference type="ARBA" id="ARBA00009506"/>
    </source>
</evidence>
<feature type="compositionally biased region" description="Polar residues" evidence="19">
    <location>
        <begin position="512"/>
        <end position="526"/>
    </location>
</feature>
<dbReference type="STRING" id="178035.A0A154NWP1"/>
<feature type="compositionally biased region" description="Polar residues" evidence="19">
    <location>
        <begin position="122"/>
        <end position="145"/>
    </location>
</feature>
<evidence type="ECO:0000256" key="9">
    <source>
        <dbReference type="ARBA" id="ARBA00022771"/>
    </source>
</evidence>
<dbReference type="GO" id="GO:0003697">
    <property type="term" value="F:single-stranded DNA binding"/>
    <property type="evidence" value="ECO:0007669"/>
    <property type="project" value="InterPro"/>
</dbReference>
<dbReference type="PROSITE" id="PS51908">
    <property type="entry name" value="ZF_UBZ4"/>
    <property type="match status" value="1"/>
</dbReference>
<keyword evidence="8 18" id="KW-0227">DNA damage</keyword>
<gene>
    <name evidence="23" type="ORF">WN55_01274</name>
</gene>
<dbReference type="CDD" id="cd16529">
    <property type="entry name" value="RING-HC_RAD18"/>
    <property type="match status" value="1"/>
</dbReference>
<keyword evidence="12" id="KW-0238">DNA-binding</keyword>
<evidence type="ECO:0000256" key="3">
    <source>
        <dbReference type="ARBA" id="ARBA00004906"/>
    </source>
</evidence>
<dbReference type="PROSITE" id="PS00518">
    <property type="entry name" value="ZF_RING_1"/>
    <property type="match status" value="1"/>
</dbReference>
<dbReference type="GO" id="GO:0006513">
    <property type="term" value="P:protein monoubiquitination"/>
    <property type="evidence" value="ECO:0007669"/>
    <property type="project" value="InterPro"/>
</dbReference>
<dbReference type="FunFam" id="3.30.40.10:FF:000172">
    <property type="entry name" value="E3 ubiquitin-protein ligase RAD18"/>
    <property type="match status" value="1"/>
</dbReference>
<dbReference type="SMART" id="SM00734">
    <property type="entry name" value="ZnF_Rad18"/>
    <property type="match status" value="1"/>
</dbReference>
<feature type="domain" description="SAP" evidence="21">
    <location>
        <begin position="217"/>
        <end position="251"/>
    </location>
</feature>
<dbReference type="Pfam" id="PF02037">
    <property type="entry name" value="SAP"/>
    <property type="match status" value="1"/>
</dbReference>
<keyword evidence="7" id="KW-0479">Metal-binding</keyword>
<dbReference type="PANTHER" id="PTHR14134">
    <property type="entry name" value="E3 UBIQUITIN-PROTEIN LIGASE RAD18"/>
    <property type="match status" value="1"/>
</dbReference>
<keyword evidence="9 17" id="KW-0863">Zinc-finger</keyword>
<proteinExistence type="inferred from homology"/>
<evidence type="ECO:0000256" key="16">
    <source>
        <dbReference type="ARBA" id="ARBA00082369"/>
    </source>
</evidence>
<dbReference type="EMBL" id="KQ434773">
    <property type="protein sequence ID" value="KZC04013.1"/>
    <property type="molecule type" value="Genomic_DNA"/>
</dbReference>
<dbReference type="GO" id="GO:0006301">
    <property type="term" value="P:DNA damage tolerance"/>
    <property type="evidence" value="ECO:0007669"/>
    <property type="project" value="InterPro"/>
</dbReference>
<dbReference type="InterPro" id="IPR003034">
    <property type="entry name" value="SAP_dom"/>
</dbReference>
<feature type="compositionally biased region" description="Low complexity" evidence="19">
    <location>
        <begin position="587"/>
        <end position="596"/>
    </location>
</feature>
<evidence type="ECO:0000256" key="18">
    <source>
        <dbReference type="PROSITE-ProRule" id="PRU01256"/>
    </source>
</evidence>
<dbReference type="AlphaFoldDB" id="A0A154NWP1"/>
<comment type="subcellular location">
    <subcellularLocation>
        <location evidence="2">Nucleus</location>
    </subcellularLocation>
</comment>
<dbReference type="GO" id="GO:0006281">
    <property type="term" value="P:DNA repair"/>
    <property type="evidence" value="ECO:0007669"/>
    <property type="project" value="UniProtKB-KW"/>
</dbReference>
<keyword evidence="10" id="KW-0833">Ubl conjugation pathway</keyword>
<dbReference type="OrthoDB" id="6499288at2759"/>
<evidence type="ECO:0000256" key="15">
    <source>
        <dbReference type="ARBA" id="ARBA00031783"/>
    </source>
</evidence>
<keyword evidence="13 18" id="KW-0234">DNA repair</keyword>
<keyword evidence="24" id="KW-1185">Reference proteome</keyword>
<feature type="domain" description="RING-type" evidence="20">
    <location>
        <begin position="8"/>
        <end position="45"/>
    </location>
</feature>
<dbReference type="UniPathway" id="UPA00143"/>
<dbReference type="Proteomes" id="UP000076502">
    <property type="component" value="Unassembled WGS sequence"/>
</dbReference>
<keyword evidence="6" id="KW-0808">Transferase</keyword>
<feature type="region of interest" description="Disordered" evidence="19">
    <location>
        <begin position="582"/>
        <end position="649"/>
    </location>
</feature>
<evidence type="ECO:0000256" key="12">
    <source>
        <dbReference type="ARBA" id="ARBA00023125"/>
    </source>
</evidence>
<evidence type="ECO:0000259" key="20">
    <source>
        <dbReference type="PROSITE" id="PS50089"/>
    </source>
</evidence>
<evidence type="ECO:0000256" key="7">
    <source>
        <dbReference type="ARBA" id="ARBA00022723"/>
    </source>
</evidence>
<evidence type="ECO:0000256" key="11">
    <source>
        <dbReference type="ARBA" id="ARBA00022833"/>
    </source>
</evidence>
<feature type="region of interest" description="Disordered" evidence="19">
    <location>
        <begin position="122"/>
        <end position="160"/>
    </location>
</feature>
<dbReference type="EC" id="2.3.2.27" evidence="5"/>
<protein>
    <recommendedName>
        <fullName evidence="5">RING-type E3 ubiquitin transferase</fullName>
        <ecNumber evidence="5">2.3.2.27</ecNumber>
    </recommendedName>
    <alternativeName>
        <fullName evidence="15 16">RING-type E3 ubiquitin transferase RAD18</fullName>
    </alternativeName>
</protein>
<evidence type="ECO:0000256" key="1">
    <source>
        <dbReference type="ARBA" id="ARBA00000900"/>
    </source>
</evidence>
<evidence type="ECO:0000256" key="10">
    <source>
        <dbReference type="ARBA" id="ARBA00022786"/>
    </source>
</evidence>